<dbReference type="RefSeq" id="WP_379028286.1">
    <property type="nucleotide sequence ID" value="NZ_JBHRXE010000010.1"/>
</dbReference>
<comment type="caution">
    <text evidence="3">The sequence shown here is derived from an EMBL/GenBank/DDBJ whole genome shotgun (WGS) entry which is preliminary data.</text>
</comment>
<dbReference type="Proteomes" id="UP001595596">
    <property type="component" value="Unassembled WGS sequence"/>
</dbReference>
<feature type="region of interest" description="Disordered" evidence="1">
    <location>
        <begin position="24"/>
        <end position="53"/>
    </location>
</feature>
<sequence>MRFEDEEGEEEVFIHAQRDMNAKIEQHRTERVNENKVESVGDSKASEVHNVFD</sequence>
<evidence type="ECO:0000259" key="2">
    <source>
        <dbReference type="Pfam" id="PF22178"/>
    </source>
</evidence>
<protein>
    <recommendedName>
        <fullName evidence="2">Gp5/Type VI secretion system Vgr C-terminal trimerisation domain-containing protein</fullName>
    </recommendedName>
</protein>
<evidence type="ECO:0000313" key="4">
    <source>
        <dbReference type="Proteomes" id="UP001595596"/>
    </source>
</evidence>
<evidence type="ECO:0000256" key="1">
    <source>
        <dbReference type="SAM" id="MobiDB-lite"/>
    </source>
</evidence>
<organism evidence="3 4">
    <name type="scientific">Paracoccus simplex</name>
    <dbReference type="NCBI Taxonomy" id="2086346"/>
    <lineage>
        <taxon>Bacteria</taxon>
        <taxon>Pseudomonadati</taxon>
        <taxon>Pseudomonadota</taxon>
        <taxon>Alphaproteobacteria</taxon>
        <taxon>Rhodobacterales</taxon>
        <taxon>Paracoccaceae</taxon>
        <taxon>Paracoccus</taxon>
    </lineage>
</organism>
<dbReference type="Pfam" id="PF22178">
    <property type="entry name" value="Gp5_trimer_C"/>
    <property type="match status" value="1"/>
</dbReference>
<evidence type="ECO:0000313" key="3">
    <source>
        <dbReference type="EMBL" id="MFC3568795.1"/>
    </source>
</evidence>
<proteinExistence type="predicted"/>
<feature type="domain" description="Gp5/Type VI secretion system Vgr C-terminal trimerisation" evidence="2">
    <location>
        <begin position="1"/>
        <end position="50"/>
    </location>
</feature>
<name>A0ABV7RZY2_9RHOB</name>
<dbReference type="EMBL" id="JBHRXE010000010">
    <property type="protein sequence ID" value="MFC3568795.1"/>
    <property type="molecule type" value="Genomic_DNA"/>
</dbReference>
<accession>A0ABV7RZY2</accession>
<dbReference type="InterPro" id="IPR054030">
    <property type="entry name" value="Gp5_Vgr_C"/>
</dbReference>
<reference evidence="4" key="1">
    <citation type="journal article" date="2019" name="Int. J. Syst. Evol. Microbiol.">
        <title>The Global Catalogue of Microorganisms (GCM) 10K type strain sequencing project: providing services to taxonomists for standard genome sequencing and annotation.</title>
        <authorList>
            <consortium name="The Broad Institute Genomics Platform"/>
            <consortium name="The Broad Institute Genome Sequencing Center for Infectious Disease"/>
            <person name="Wu L."/>
            <person name="Ma J."/>
        </authorList>
    </citation>
    <scope>NUCLEOTIDE SEQUENCE [LARGE SCALE GENOMIC DNA]</scope>
    <source>
        <strain evidence="4">VKM B-3226</strain>
    </source>
</reference>
<keyword evidence="4" id="KW-1185">Reference proteome</keyword>
<gene>
    <name evidence="3" type="ORF">ACFOMP_04965</name>
</gene>
<dbReference type="SUPFAM" id="SSF69349">
    <property type="entry name" value="Phage fibre proteins"/>
    <property type="match status" value="1"/>
</dbReference>